<protein>
    <submittedName>
        <fullName evidence="2">Peptidoglycan/xylan/chitin deacetylase (PgdA/CDA1 family)</fullName>
    </submittedName>
</protein>
<dbReference type="PANTHER" id="PTHR10587:SF137">
    <property type="entry name" value="4-DEOXY-4-FORMAMIDO-L-ARABINOSE-PHOSPHOUNDECAPRENOL DEFORMYLASE ARND-RELATED"/>
    <property type="match status" value="1"/>
</dbReference>
<comment type="caution">
    <text evidence="2">The sequence shown here is derived from an EMBL/GenBank/DDBJ whole genome shotgun (WGS) entry which is preliminary data.</text>
</comment>
<accession>A0ABS2S1C9</accession>
<dbReference type="SUPFAM" id="SSF88713">
    <property type="entry name" value="Glycoside hydrolase/deacetylase"/>
    <property type="match status" value="1"/>
</dbReference>
<dbReference type="Pfam" id="PF01522">
    <property type="entry name" value="Polysacc_deac_1"/>
    <property type="match status" value="1"/>
</dbReference>
<dbReference type="PROSITE" id="PS51677">
    <property type="entry name" value="NODB"/>
    <property type="match status" value="1"/>
</dbReference>
<name>A0ABS2S1C9_9PSEU</name>
<dbReference type="RefSeq" id="WP_204841064.1">
    <property type="nucleotide sequence ID" value="NZ_JAFBCL010000001.1"/>
</dbReference>
<dbReference type="InterPro" id="IPR011330">
    <property type="entry name" value="Glyco_hydro/deAcase_b/a-brl"/>
</dbReference>
<dbReference type="EMBL" id="JAFBCL010000001">
    <property type="protein sequence ID" value="MBM7810039.1"/>
    <property type="molecule type" value="Genomic_DNA"/>
</dbReference>
<sequence length="243" mass="25914">MGSSFEARRLARPVEHLFGGVAGSVCAVRTETPHVVLTYDDGPEPGGTGAVLAALADFHATATFFVLLTRARRFPRLLGEIVSAGHEIALHGVDHRRLTQFPGAEVERRTRAGRAELEDLTGRRVAWFRPPYGAQSLRTWRAVVRAGLVPVLWGPTLRDTSDVPQADRVASALRGSRAGAIVLGHDGFAGPADGVDDGPAPLVDRGGLTRSLLRALGARGLVARSLGEVLAVGEPVRRAWFRG</sequence>
<dbReference type="Gene3D" id="3.20.20.370">
    <property type="entry name" value="Glycoside hydrolase/deacetylase"/>
    <property type="match status" value="1"/>
</dbReference>
<feature type="domain" description="NodB homology" evidence="1">
    <location>
        <begin position="33"/>
        <end position="211"/>
    </location>
</feature>
<evidence type="ECO:0000313" key="2">
    <source>
        <dbReference type="EMBL" id="MBM7810039.1"/>
    </source>
</evidence>
<dbReference type="Proteomes" id="UP001195724">
    <property type="component" value="Unassembled WGS sequence"/>
</dbReference>
<reference evidence="2 3" key="1">
    <citation type="submission" date="2021-01" db="EMBL/GenBank/DDBJ databases">
        <title>Sequencing the genomes of 1000 actinobacteria strains.</title>
        <authorList>
            <person name="Klenk H.-P."/>
        </authorList>
    </citation>
    <scope>NUCLEOTIDE SEQUENCE [LARGE SCALE GENOMIC DNA]</scope>
    <source>
        <strain evidence="2 3">DSM 44581</strain>
    </source>
</reference>
<gene>
    <name evidence="2" type="ORF">JOE68_000904</name>
</gene>
<organism evidence="2 3">
    <name type="scientific">Saccharothrix algeriensis</name>
    <dbReference type="NCBI Taxonomy" id="173560"/>
    <lineage>
        <taxon>Bacteria</taxon>
        <taxon>Bacillati</taxon>
        <taxon>Actinomycetota</taxon>
        <taxon>Actinomycetes</taxon>
        <taxon>Pseudonocardiales</taxon>
        <taxon>Pseudonocardiaceae</taxon>
        <taxon>Saccharothrix</taxon>
    </lineage>
</organism>
<dbReference type="InterPro" id="IPR002509">
    <property type="entry name" value="NODB_dom"/>
</dbReference>
<keyword evidence="3" id="KW-1185">Reference proteome</keyword>
<evidence type="ECO:0000313" key="3">
    <source>
        <dbReference type="Proteomes" id="UP001195724"/>
    </source>
</evidence>
<dbReference type="InterPro" id="IPR050248">
    <property type="entry name" value="Polysacc_deacetylase_ArnD"/>
</dbReference>
<evidence type="ECO:0000259" key="1">
    <source>
        <dbReference type="PROSITE" id="PS51677"/>
    </source>
</evidence>
<dbReference type="PANTHER" id="PTHR10587">
    <property type="entry name" value="GLYCOSYL TRANSFERASE-RELATED"/>
    <property type="match status" value="1"/>
</dbReference>
<proteinExistence type="predicted"/>